<dbReference type="GO" id="GO:1990481">
    <property type="term" value="P:mRNA pseudouridine synthesis"/>
    <property type="evidence" value="ECO:0007669"/>
    <property type="project" value="TreeGrafter"/>
</dbReference>
<keyword evidence="4 5" id="KW-0413">Isomerase</keyword>
<sequence length="328" mass="36531">MGRSSLFPVLNEGDIHMQDMVIPLYKNRGLTSHDCVNRIRRLYGVKKAGHTGTLDPEVEGVLPVCIGRATKIADYMTDTDKQYAAEITLGYATTTEDAEGTVTETRPVSKGPSETQLKDTLQSFEGKQKQIPPMYSAVKVNGKKLYEYAREGKTVERPARDIHIHELQYLGETLSKSTETVSFSIRVTCSKGTFIRTLAVDIGRALGFPAHMSDLKRTRSGPVDVQSCYTFEELEAKRDNDTLDETGLSIETALQHLPSVEVTKETADNIRNGRLLPREIGPKESSSFLFLHQNRAVAVYQTHPEKPWLIKPKTMLQLATQQTTSGNS</sequence>
<evidence type="ECO:0000259" key="6">
    <source>
        <dbReference type="Pfam" id="PF01509"/>
    </source>
</evidence>
<dbReference type="EC" id="5.4.99.25" evidence="5"/>
<feature type="domain" description="tRNA pseudouridylate synthase B C-terminal" evidence="7">
    <location>
        <begin position="196"/>
        <end position="254"/>
    </location>
</feature>
<dbReference type="InterPro" id="IPR014780">
    <property type="entry name" value="tRNA_psdUridine_synth_TruB"/>
</dbReference>
<dbReference type="Pfam" id="PF01509">
    <property type="entry name" value="TruB_N"/>
    <property type="match status" value="1"/>
</dbReference>
<evidence type="ECO:0000256" key="5">
    <source>
        <dbReference type="HAMAP-Rule" id="MF_01080"/>
    </source>
</evidence>
<comment type="function">
    <text evidence="5">Responsible for synthesis of pseudouridine from uracil-55 in the psi GC loop of transfer RNAs.</text>
</comment>
<evidence type="ECO:0000256" key="1">
    <source>
        <dbReference type="ARBA" id="ARBA00000385"/>
    </source>
</evidence>
<evidence type="ECO:0000256" key="2">
    <source>
        <dbReference type="ARBA" id="ARBA00005642"/>
    </source>
</evidence>
<dbReference type="FunFam" id="3.30.2350.10:FF:000011">
    <property type="entry name" value="tRNA pseudouridine synthase B"/>
    <property type="match status" value="1"/>
</dbReference>
<dbReference type="Pfam" id="PF16198">
    <property type="entry name" value="TruB_C_2"/>
    <property type="match status" value="1"/>
</dbReference>
<evidence type="ECO:0000256" key="3">
    <source>
        <dbReference type="ARBA" id="ARBA00022694"/>
    </source>
</evidence>
<dbReference type="SUPFAM" id="SSF55120">
    <property type="entry name" value="Pseudouridine synthase"/>
    <property type="match status" value="1"/>
</dbReference>
<dbReference type="GO" id="GO:0160148">
    <property type="term" value="F:tRNA pseudouridine(55) synthase activity"/>
    <property type="evidence" value="ECO:0007669"/>
    <property type="project" value="UniProtKB-EC"/>
</dbReference>
<dbReference type="Proteomes" id="UP000199668">
    <property type="component" value="Unassembled WGS sequence"/>
</dbReference>
<dbReference type="InterPro" id="IPR032819">
    <property type="entry name" value="TruB_C"/>
</dbReference>
<feature type="active site" description="Nucleophile" evidence="5">
    <location>
        <position position="55"/>
    </location>
</feature>
<dbReference type="InterPro" id="IPR020103">
    <property type="entry name" value="PsdUridine_synth_cat_dom_sf"/>
</dbReference>
<dbReference type="Gene3D" id="3.30.2350.10">
    <property type="entry name" value="Pseudouridine synthase"/>
    <property type="match status" value="1"/>
</dbReference>
<dbReference type="GO" id="GO:0003723">
    <property type="term" value="F:RNA binding"/>
    <property type="evidence" value="ECO:0007669"/>
    <property type="project" value="InterPro"/>
</dbReference>
<dbReference type="STRING" id="266892.SAMN04488054_104212"/>
<feature type="domain" description="Pseudouridine synthase II N-terminal" evidence="6">
    <location>
        <begin position="40"/>
        <end position="195"/>
    </location>
</feature>
<evidence type="ECO:0000313" key="9">
    <source>
        <dbReference type="Proteomes" id="UP000199668"/>
    </source>
</evidence>
<dbReference type="PANTHER" id="PTHR13767:SF2">
    <property type="entry name" value="PSEUDOURIDYLATE SYNTHASE TRUB1"/>
    <property type="match status" value="1"/>
</dbReference>
<comment type="similarity">
    <text evidence="2 5">Belongs to the pseudouridine synthase TruB family. Type 1 subfamily.</text>
</comment>
<organism evidence="8 9">
    <name type="scientific">Salibacterium qingdaonense</name>
    <dbReference type="NCBI Taxonomy" id="266892"/>
    <lineage>
        <taxon>Bacteria</taxon>
        <taxon>Bacillati</taxon>
        <taxon>Bacillota</taxon>
        <taxon>Bacilli</taxon>
        <taxon>Bacillales</taxon>
        <taxon>Bacillaceae</taxon>
    </lineage>
</organism>
<dbReference type="CDD" id="cd02573">
    <property type="entry name" value="PseudoU_synth_EcTruB"/>
    <property type="match status" value="1"/>
</dbReference>
<dbReference type="HAMAP" id="MF_01080">
    <property type="entry name" value="TruB_bact"/>
    <property type="match status" value="1"/>
</dbReference>
<protein>
    <recommendedName>
        <fullName evidence="5">tRNA pseudouridine synthase B</fullName>
        <ecNumber evidence="5">5.4.99.25</ecNumber>
    </recommendedName>
    <alternativeName>
        <fullName evidence="5">tRNA pseudouridine(55) synthase</fullName>
        <shortName evidence="5">Psi55 synthase</shortName>
    </alternativeName>
    <alternativeName>
        <fullName evidence="5">tRNA pseudouridylate synthase</fullName>
    </alternativeName>
    <alternativeName>
        <fullName evidence="5">tRNA-uridine isomerase</fullName>
    </alternativeName>
</protein>
<dbReference type="GO" id="GO:0031119">
    <property type="term" value="P:tRNA pseudouridine synthesis"/>
    <property type="evidence" value="ECO:0007669"/>
    <property type="project" value="UniProtKB-UniRule"/>
</dbReference>
<keyword evidence="9" id="KW-1185">Reference proteome</keyword>
<dbReference type="NCBIfam" id="TIGR00431">
    <property type="entry name" value="TruB"/>
    <property type="match status" value="1"/>
</dbReference>
<dbReference type="InterPro" id="IPR002501">
    <property type="entry name" value="PsdUridine_synth_N"/>
</dbReference>
<evidence type="ECO:0000256" key="4">
    <source>
        <dbReference type="ARBA" id="ARBA00023235"/>
    </source>
</evidence>
<keyword evidence="3 5" id="KW-0819">tRNA processing</keyword>
<comment type="catalytic activity">
    <reaction evidence="1 5">
        <text>uridine(55) in tRNA = pseudouridine(55) in tRNA</text>
        <dbReference type="Rhea" id="RHEA:42532"/>
        <dbReference type="Rhea" id="RHEA-COMP:10101"/>
        <dbReference type="Rhea" id="RHEA-COMP:10102"/>
        <dbReference type="ChEBI" id="CHEBI:65314"/>
        <dbReference type="ChEBI" id="CHEBI:65315"/>
        <dbReference type="EC" id="5.4.99.25"/>
    </reaction>
</comment>
<dbReference type="EMBL" id="FOTY01000004">
    <property type="protein sequence ID" value="SFL75753.1"/>
    <property type="molecule type" value="Genomic_DNA"/>
</dbReference>
<dbReference type="AlphaFoldDB" id="A0A1I4KB05"/>
<evidence type="ECO:0000313" key="8">
    <source>
        <dbReference type="EMBL" id="SFL75753.1"/>
    </source>
</evidence>
<reference evidence="8 9" key="1">
    <citation type="submission" date="2016-10" db="EMBL/GenBank/DDBJ databases">
        <authorList>
            <person name="de Groot N.N."/>
        </authorList>
    </citation>
    <scope>NUCLEOTIDE SEQUENCE [LARGE SCALE GENOMIC DNA]</scope>
    <source>
        <strain evidence="8 9">CGMCC 1.6134</strain>
    </source>
</reference>
<accession>A0A1I4KB05</accession>
<dbReference type="PANTHER" id="PTHR13767">
    <property type="entry name" value="TRNA-PSEUDOURIDINE SYNTHASE"/>
    <property type="match status" value="1"/>
</dbReference>
<name>A0A1I4KB05_9BACI</name>
<evidence type="ECO:0000259" key="7">
    <source>
        <dbReference type="Pfam" id="PF16198"/>
    </source>
</evidence>
<proteinExistence type="inferred from homology"/>
<gene>
    <name evidence="5" type="primary">truB</name>
    <name evidence="8" type="ORF">SAMN04488054_104212</name>
</gene>